<dbReference type="EMBL" id="NQVE01000098">
    <property type="protein sequence ID" value="RAL48301.1"/>
    <property type="molecule type" value="Genomic_DNA"/>
</dbReference>
<feature type="region of interest" description="Disordered" evidence="1">
    <location>
        <begin position="95"/>
        <end position="121"/>
    </location>
</feature>
<evidence type="ECO:0000313" key="2">
    <source>
        <dbReference type="EMBL" id="RAL48301.1"/>
    </source>
</evidence>
<sequence>MEWAIAAANKAASSNTVVNAFLLSIFGALSARSFKQQRNIEALEAEKNSLVESNKSMRKTMWDWKQQLYAEAESLSSHALVPLSKLKAIYGDQESASPPLARSSNGNSEGSGKTPGSRFII</sequence>
<dbReference type="GO" id="GO:0005739">
    <property type="term" value="C:mitochondrion"/>
    <property type="evidence" value="ECO:0007669"/>
    <property type="project" value="TreeGrafter"/>
</dbReference>
<evidence type="ECO:0000313" key="3">
    <source>
        <dbReference type="Proteomes" id="UP000249390"/>
    </source>
</evidence>
<organism evidence="2 3">
    <name type="scientific">Cuscuta australis</name>
    <dbReference type="NCBI Taxonomy" id="267555"/>
    <lineage>
        <taxon>Eukaryota</taxon>
        <taxon>Viridiplantae</taxon>
        <taxon>Streptophyta</taxon>
        <taxon>Embryophyta</taxon>
        <taxon>Tracheophyta</taxon>
        <taxon>Spermatophyta</taxon>
        <taxon>Magnoliopsida</taxon>
        <taxon>eudicotyledons</taxon>
        <taxon>Gunneridae</taxon>
        <taxon>Pentapetalae</taxon>
        <taxon>asterids</taxon>
        <taxon>lamiids</taxon>
        <taxon>Solanales</taxon>
        <taxon>Convolvulaceae</taxon>
        <taxon>Cuscuteae</taxon>
        <taxon>Cuscuta</taxon>
        <taxon>Cuscuta subgen. Grammica</taxon>
        <taxon>Cuscuta sect. Cleistogrammica</taxon>
    </lineage>
</organism>
<gene>
    <name evidence="2" type="ORF">DM860_005725</name>
</gene>
<dbReference type="PANTHER" id="PTHR38355">
    <property type="entry name" value="OS06G0149500 PROTEIN"/>
    <property type="match status" value="1"/>
</dbReference>
<proteinExistence type="predicted"/>
<dbReference type="Proteomes" id="UP000249390">
    <property type="component" value="Unassembled WGS sequence"/>
</dbReference>
<dbReference type="AlphaFoldDB" id="A0A328DVU1"/>
<keyword evidence="3" id="KW-1185">Reference proteome</keyword>
<reference evidence="2 3" key="1">
    <citation type="submission" date="2018-06" db="EMBL/GenBank/DDBJ databases">
        <title>The Genome of Cuscuta australis (Dodder) Provides Insight into the Evolution of Plant Parasitism.</title>
        <authorList>
            <person name="Liu H."/>
        </authorList>
    </citation>
    <scope>NUCLEOTIDE SEQUENCE [LARGE SCALE GENOMIC DNA]</scope>
    <source>
        <strain evidence="3">cv. Yunnan</strain>
        <tissue evidence="2">Vines</tissue>
    </source>
</reference>
<comment type="caution">
    <text evidence="2">The sequence shown here is derived from an EMBL/GenBank/DDBJ whole genome shotgun (WGS) entry which is preliminary data.</text>
</comment>
<evidence type="ECO:0000256" key="1">
    <source>
        <dbReference type="SAM" id="MobiDB-lite"/>
    </source>
</evidence>
<name>A0A328DVU1_9ASTE</name>
<dbReference type="PANTHER" id="PTHR38355:SF1">
    <property type="entry name" value="OS06G0149500 PROTEIN"/>
    <property type="match status" value="1"/>
</dbReference>
<feature type="compositionally biased region" description="Polar residues" evidence="1">
    <location>
        <begin position="102"/>
        <end position="111"/>
    </location>
</feature>
<protein>
    <submittedName>
        <fullName evidence="2">Uncharacterized protein</fullName>
    </submittedName>
</protein>
<accession>A0A328DVU1</accession>